<proteinExistence type="inferred from homology"/>
<dbReference type="PANTHER" id="PTHR33516:SF2">
    <property type="entry name" value="LEXA REPRESSOR-RELATED"/>
    <property type="match status" value="1"/>
</dbReference>
<evidence type="ECO:0000256" key="4">
    <source>
        <dbReference type="ARBA" id="ARBA00022813"/>
    </source>
</evidence>
<dbReference type="NCBIfam" id="NF007621">
    <property type="entry name" value="PRK10276.1"/>
    <property type="match status" value="1"/>
</dbReference>
<dbReference type="Proteomes" id="UP000054223">
    <property type="component" value="Unassembled WGS sequence"/>
</dbReference>
<evidence type="ECO:0000256" key="1">
    <source>
        <dbReference type="ARBA" id="ARBA00007484"/>
    </source>
</evidence>
<accession>A0A9X0L604</accession>
<evidence type="ECO:0000256" key="3">
    <source>
        <dbReference type="ARBA" id="ARBA00022801"/>
    </source>
</evidence>
<protein>
    <recommendedName>
        <fullName evidence="8">Peptidase S24/S26A/S26B/S26C domain-containing protein</fullName>
    </recommendedName>
</protein>
<dbReference type="GO" id="GO:0009432">
    <property type="term" value="P:SOS response"/>
    <property type="evidence" value="ECO:0007669"/>
    <property type="project" value="UniProtKB-KW"/>
</dbReference>
<name>A0A9X0L604_SOLP1</name>
<reference evidence="9 10" key="1">
    <citation type="submission" date="2015-11" db="EMBL/GenBank/DDBJ databases">
        <title>Solirubrum puertoriconensis gen. nov. an environmental bacteria isolated in Puerto Rico.</title>
        <authorList>
            <person name="Cuebas-Irizarry M.F."/>
            <person name="Montalvo-Rodriguez R."/>
        </authorList>
    </citation>
    <scope>NUCLEOTIDE SEQUENCE [LARGE SCALE GENOMIC DNA]</scope>
    <source>
        <strain evidence="9 10">MC1A</strain>
    </source>
</reference>
<keyword evidence="4 7" id="KW-0068">Autocatalytic cleavage</keyword>
<evidence type="ECO:0000256" key="5">
    <source>
        <dbReference type="ARBA" id="ARBA00023204"/>
    </source>
</evidence>
<dbReference type="PANTHER" id="PTHR33516">
    <property type="entry name" value="LEXA REPRESSOR"/>
    <property type="match status" value="1"/>
</dbReference>
<dbReference type="InterPro" id="IPR039418">
    <property type="entry name" value="LexA-like"/>
</dbReference>
<feature type="domain" description="Peptidase S24/S26A/S26B/S26C" evidence="8">
    <location>
        <begin position="23"/>
        <end position="135"/>
    </location>
</feature>
<evidence type="ECO:0000256" key="2">
    <source>
        <dbReference type="ARBA" id="ARBA00022763"/>
    </source>
</evidence>
<keyword evidence="5" id="KW-0234">DNA repair</keyword>
<dbReference type="CDD" id="cd06529">
    <property type="entry name" value="S24_LexA-like"/>
    <property type="match status" value="1"/>
</dbReference>
<dbReference type="InterPro" id="IPR006197">
    <property type="entry name" value="Peptidase_S24_LexA"/>
</dbReference>
<dbReference type="GO" id="GO:0006281">
    <property type="term" value="P:DNA repair"/>
    <property type="evidence" value="ECO:0007669"/>
    <property type="project" value="UniProtKB-KW"/>
</dbReference>
<sequence>MSEVEILDIARDPVWVIECPAPVPAGFPSPSDEHRGEKVDLNRILLPHPDCTYLARVAGDSMAGPPGHIADGALLTVDCTLKPQPGHVVVAAVDGEFTVKRLEKRGLGWWLVPDNPRYPAVDAASYGRFEVWGVVTHVVTELINGKLHDRVRARRLQ</sequence>
<dbReference type="GO" id="GO:0003677">
    <property type="term" value="F:DNA binding"/>
    <property type="evidence" value="ECO:0007669"/>
    <property type="project" value="InterPro"/>
</dbReference>
<dbReference type="PRINTS" id="PR00726">
    <property type="entry name" value="LEXASERPTASE"/>
</dbReference>
<evidence type="ECO:0000313" key="10">
    <source>
        <dbReference type="Proteomes" id="UP000054223"/>
    </source>
</evidence>
<dbReference type="EMBL" id="LNAL01000005">
    <property type="protein sequence ID" value="KUG09171.1"/>
    <property type="molecule type" value="Genomic_DNA"/>
</dbReference>
<keyword evidence="2" id="KW-0227">DNA damage</keyword>
<dbReference type="OrthoDB" id="9787787at2"/>
<keyword evidence="10" id="KW-1185">Reference proteome</keyword>
<dbReference type="GO" id="GO:0006355">
    <property type="term" value="P:regulation of DNA-templated transcription"/>
    <property type="evidence" value="ECO:0007669"/>
    <property type="project" value="InterPro"/>
</dbReference>
<dbReference type="Gene3D" id="2.10.109.10">
    <property type="entry name" value="Umud Fragment, subunit A"/>
    <property type="match status" value="1"/>
</dbReference>
<gene>
    <name evidence="9" type="ORF">ASU33_20375</name>
</gene>
<keyword evidence="6" id="KW-0742">SOS response</keyword>
<organism evidence="9 10">
    <name type="scientific">Solirubrum puertoriconensis</name>
    <dbReference type="NCBI Taxonomy" id="1751427"/>
    <lineage>
        <taxon>Bacteria</taxon>
        <taxon>Pseudomonadati</taxon>
        <taxon>Bacteroidota</taxon>
        <taxon>Cytophagia</taxon>
        <taxon>Cytophagales</taxon>
    </lineage>
</organism>
<evidence type="ECO:0000256" key="6">
    <source>
        <dbReference type="ARBA" id="ARBA00023236"/>
    </source>
</evidence>
<comment type="caution">
    <text evidence="9">The sequence shown here is derived from an EMBL/GenBank/DDBJ whole genome shotgun (WGS) entry which is preliminary data.</text>
</comment>
<dbReference type="SUPFAM" id="SSF51306">
    <property type="entry name" value="LexA/Signal peptidase"/>
    <property type="match status" value="1"/>
</dbReference>
<dbReference type="InterPro" id="IPR050077">
    <property type="entry name" value="LexA_repressor"/>
</dbReference>
<dbReference type="InterPro" id="IPR015927">
    <property type="entry name" value="Peptidase_S24_S26A/B/C"/>
</dbReference>
<evidence type="ECO:0000256" key="7">
    <source>
        <dbReference type="RuleBase" id="RU003991"/>
    </source>
</evidence>
<keyword evidence="3 7" id="KW-0378">Hydrolase</keyword>
<dbReference type="InterPro" id="IPR036286">
    <property type="entry name" value="LexA/Signal_pep-like_sf"/>
</dbReference>
<dbReference type="RefSeq" id="WP_059068738.1">
    <property type="nucleotide sequence ID" value="NZ_LNAL01000005.1"/>
</dbReference>
<comment type="similarity">
    <text evidence="1 7">Belongs to the peptidase S24 family.</text>
</comment>
<dbReference type="AlphaFoldDB" id="A0A9X0L604"/>
<dbReference type="Pfam" id="PF00717">
    <property type="entry name" value="Peptidase_S24"/>
    <property type="match status" value="1"/>
</dbReference>
<evidence type="ECO:0000313" key="9">
    <source>
        <dbReference type="EMBL" id="KUG09171.1"/>
    </source>
</evidence>
<evidence type="ECO:0000259" key="8">
    <source>
        <dbReference type="Pfam" id="PF00717"/>
    </source>
</evidence>
<dbReference type="GO" id="GO:0016787">
    <property type="term" value="F:hydrolase activity"/>
    <property type="evidence" value="ECO:0007669"/>
    <property type="project" value="UniProtKB-KW"/>
</dbReference>